<sequence>MARLFSLAVGRGATLKSRPRHHLPYIWKTRQKKAGDQRRKQVANYRSFYRFPYFQPATNAARRRRSRHQLSVILPALFLISSRRPPPHVAGVVAINYRSFYRLFSCLH</sequence>
<reference evidence="1 2" key="1">
    <citation type="journal article" date="2023" name="Nucleic Acids Res.">
        <title>The hologenome of Daphnia magna reveals possible DNA methylation and microbiome-mediated evolution of the host genome.</title>
        <authorList>
            <person name="Chaturvedi A."/>
            <person name="Li X."/>
            <person name="Dhandapani V."/>
            <person name="Marshall H."/>
            <person name="Kissane S."/>
            <person name="Cuenca-Cambronero M."/>
            <person name="Asole G."/>
            <person name="Calvet F."/>
            <person name="Ruiz-Romero M."/>
            <person name="Marangio P."/>
            <person name="Guigo R."/>
            <person name="Rago D."/>
            <person name="Mirbahai L."/>
            <person name="Eastwood N."/>
            <person name="Colbourne J.K."/>
            <person name="Zhou J."/>
            <person name="Mallon E."/>
            <person name="Orsini L."/>
        </authorList>
    </citation>
    <scope>NUCLEOTIDE SEQUENCE [LARGE SCALE GENOMIC DNA]</scope>
    <source>
        <strain evidence="1">LRV0_1</strain>
    </source>
</reference>
<protein>
    <submittedName>
        <fullName evidence="1">Uncharacterized protein</fullName>
    </submittedName>
</protein>
<proteinExistence type="predicted"/>
<organism evidence="1 2">
    <name type="scientific">Daphnia magna</name>
    <dbReference type="NCBI Taxonomy" id="35525"/>
    <lineage>
        <taxon>Eukaryota</taxon>
        <taxon>Metazoa</taxon>
        <taxon>Ecdysozoa</taxon>
        <taxon>Arthropoda</taxon>
        <taxon>Crustacea</taxon>
        <taxon>Branchiopoda</taxon>
        <taxon>Diplostraca</taxon>
        <taxon>Cladocera</taxon>
        <taxon>Anomopoda</taxon>
        <taxon>Daphniidae</taxon>
        <taxon>Daphnia</taxon>
    </lineage>
</organism>
<gene>
    <name evidence="1" type="ORF">OUZ56_033920</name>
</gene>
<evidence type="ECO:0000313" key="2">
    <source>
        <dbReference type="Proteomes" id="UP001234178"/>
    </source>
</evidence>
<name>A0ABR0BB99_9CRUS</name>
<accession>A0ABR0BB99</accession>
<keyword evidence="2" id="KW-1185">Reference proteome</keyword>
<evidence type="ECO:0000313" key="1">
    <source>
        <dbReference type="EMBL" id="KAK4045857.1"/>
    </source>
</evidence>
<comment type="caution">
    <text evidence="1">The sequence shown here is derived from an EMBL/GenBank/DDBJ whole genome shotgun (WGS) entry which is preliminary data.</text>
</comment>
<dbReference type="EMBL" id="JAOYFB010000070">
    <property type="protein sequence ID" value="KAK4045857.1"/>
    <property type="molecule type" value="Genomic_DNA"/>
</dbReference>
<dbReference type="Proteomes" id="UP001234178">
    <property type="component" value="Unassembled WGS sequence"/>
</dbReference>